<accession>A0A7W6D7I9</accession>
<keyword evidence="2" id="KW-0223">Dioxygenase</keyword>
<feature type="domain" description="VOC" evidence="1">
    <location>
        <begin position="179"/>
        <end position="292"/>
    </location>
</feature>
<evidence type="ECO:0000313" key="3">
    <source>
        <dbReference type="Proteomes" id="UP000574761"/>
    </source>
</evidence>
<dbReference type="SUPFAM" id="SSF54593">
    <property type="entry name" value="Glyoxalase/Bleomycin resistance protein/Dihydroxybiphenyl dioxygenase"/>
    <property type="match status" value="2"/>
</dbReference>
<organism evidence="2 3">
    <name type="scientific">Mycoplana azooxidifex</name>
    <dbReference type="NCBI Taxonomy" id="1636188"/>
    <lineage>
        <taxon>Bacteria</taxon>
        <taxon>Pseudomonadati</taxon>
        <taxon>Pseudomonadota</taxon>
        <taxon>Alphaproteobacteria</taxon>
        <taxon>Hyphomicrobiales</taxon>
        <taxon>Rhizobiaceae</taxon>
        <taxon>Mycoplana</taxon>
    </lineage>
</organism>
<keyword evidence="3" id="KW-1185">Reference proteome</keyword>
<dbReference type="PANTHER" id="PTHR43279:SF1">
    <property type="entry name" value="CATECHOL-2,3-DIOXYGENASE"/>
    <property type="match status" value="1"/>
</dbReference>
<comment type="caution">
    <text evidence="2">The sequence shown here is derived from an EMBL/GenBank/DDBJ whole genome shotgun (WGS) entry which is preliminary data.</text>
</comment>
<dbReference type="GO" id="GO:0018577">
    <property type="term" value="F:catechol 2,3-dioxygenase activity"/>
    <property type="evidence" value="ECO:0007669"/>
    <property type="project" value="UniProtKB-EC"/>
</dbReference>
<evidence type="ECO:0000259" key="1">
    <source>
        <dbReference type="PROSITE" id="PS51819"/>
    </source>
</evidence>
<dbReference type="PROSITE" id="PS51819">
    <property type="entry name" value="VOC"/>
    <property type="match status" value="2"/>
</dbReference>
<proteinExistence type="predicted"/>
<dbReference type="Proteomes" id="UP000574761">
    <property type="component" value="Unassembled WGS sequence"/>
</dbReference>
<dbReference type="PANTHER" id="PTHR43279">
    <property type="entry name" value="CATECHOL-2,3-DIOXYGENASE"/>
    <property type="match status" value="1"/>
</dbReference>
<dbReference type="InterPro" id="IPR037523">
    <property type="entry name" value="VOC_core"/>
</dbReference>
<dbReference type="EC" id="1.13.11.2" evidence="2"/>
<dbReference type="CDD" id="cd16359">
    <property type="entry name" value="VOC_BsCatE_like_C"/>
    <property type="match status" value="1"/>
</dbReference>
<evidence type="ECO:0000313" key="2">
    <source>
        <dbReference type="EMBL" id="MBB3976076.1"/>
    </source>
</evidence>
<dbReference type="CDD" id="cd07255">
    <property type="entry name" value="VOC_BsCatE_like_N"/>
    <property type="match status" value="1"/>
</dbReference>
<dbReference type="InterPro" id="IPR004360">
    <property type="entry name" value="Glyas_Fos-R_dOase_dom"/>
</dbReference>
<dbReference type="Gene3D" id="3.10.180.10">
    <property type="entry name" value="2,3-Dihydroxybiphenyl 1,2-Dioxygenase, domain 1"/>
    <property type="match status" value="2"/>
</dbReference>
<gene>
    <name evidence="2" type="ORF">GGQ64_001263</name>
</gene>
<protein>
    <submittedName>
        <fullName evidence="2">Catechol 2,3-dioxygenase</fullName>
        <ecNumber evidence="2">1.13.11.2</ecNumber>
    </submittedName>
</protein>
<dbReference type="RefSeq" id="WP_183800634.1">
    <property type="nucleotide sequence ID" value="NZ_JACIEE010000002.1"/>
</dbReference>
<name>A0A7W6D7I9_9HYPH</name>
<reference evidence="2 3" key="1">
    <citation type="submission" date="2020-08" db="EMBL/GenBank/DDBJ databases">
        <title>Genomic Encyclopedia of Type Strains, Phase IV (KMG-IV): sequencing the most valuable type-strain genomes for metagenomic binning, comparative biology and taxonomic classification.</title>
        <authorList>
            <person name="Goeker M."/>
        </authorList>
    </citation>
    <scope>NUCLEOTIDE SEQUENCE [LARGE SCALE GENOMIC DNA]</scope>
    <source>
        <strain evidence="2 3">DSM 100211</strain>
    </source>
</reference>
<feature type="domain" description="VOC" evidence="1">
    <location>
        <begin position="19"/>
        <end position="135"/>
    </location>
</feature>
<dbReference type="EMBL" id="JACIEE010000002">
    <property type="protein sequence ID" value="MBB3976076.1"/>
    <property type="molecule type" value="Genomic_DNA"/>
</dbReference>
<dbReference type="AlphaFoldDB" id="A0A7W6D7I9"/>
<dbReference type="InterPro" id="IPR029068">
    <property type="entry name" value="Glyas_Bleomycin-R_OHBP_Dase"/>
</dbReference>
<sequence>MTEQTALASPNHAVNMPAHVDHAHLVVMDLPMMSDWYQKIMGLSVLERSPSGLTLAAGGRPLLTLSTDGKAARASRRTPGLFHNAFLVPNRRELSRWLAHAAHGGVQLTGASDHLVSEAIYLDDPEGNGIEVYRDRSREDWNYQPDGMVEMATLPLDLQRLYDEAPRDEAWTGLPEDSAMGHIHLQVSDIPQADAFFRDVLGLDLMARYPGASFFASGKYHHHVAANVWNSRGAAKREPAMSGLADYTIRFTEPARLEQAVERLEKMEIATTRQGGVVSLVDPWGIGLNLSA</sequence>
<keyword evidence="2" id="KW-0560">Oxidoreductase</keyword>
<dbReference type="Pfam" id="PF00903">
    <property type="entry name" value="Glyoxalase"/>
    <property type="match status" value="2"/>
</dbReference>